<organism evidence="2 3">
    <name type="scientific">Dawidia soli</name>
    <dbReference type="NCBI Taxonomy" id="2782352"/>
    <lineage>
        <taxon>Bacteria</taxon>
        <taxon>Pseudomonadati</taxon>
        <taxon>Bacteroidota</taxon>
        <taxon>Cytophagia</taxon>
        <taxon>Cytophagales</taxon>
        <taxon>Chryseotaleaceae</taxon>
        <taxon>Dawidia</taxon>
    </lineage>
</organism>
<feature type="signal peptide" evidence="1">
    <location>
        <begin position="1"/>
        <end position="21"/>
    </location>
</feature>
<sequence>MKTSLCLAGLLIAGVIFQSTAQDEGVIVKKARIDRSKGIFIGIGPSWTLGKNIGDYKAGANFEAGYQVRLNRVLSIGPSLSYLSFDYDPEETGLNNAFIGGPFNDDEGTYYEGIYFDLKGGNLSLLSLAMNLKLNFIPVRDNSVVSLYAFAKPFISYATRTEVTGTANFLYNFGDIEDSDDWQDGGQAEWVAGTELGDDDRVVSDDLKEQTQVTGGIFIGPGLEFFPARKVTGFVQVSVGYTFPVSFVSTEKFNDNQFYGTDVDGFLENMQKYPVTKEGFPSVNLQLGVSFNF</sequence>
<keyword evidence="3" id="KW-1185">Reference proteome</keyword>
<feature type="chain" id="PRO_5042829998" description="Outer membrane protein beta-barrel domain-containing protein" evidence="1">
    <location>
        <begin position="22"/>
        <end position="293"/>
    </location>
</feature>
<reference evidence="2 3" key="1">
    <citation type="submission" date="2021-05" db="EMBL/GenBank/DDBJ databases">
        <title>A Polyphasic approach of four new species of the genus Ohtaekwangia: Ohtaekwangia histidinii sp. nov., Ohtaekwangia cretensis sp. nov., Ohtaekwangia indiensis sp. nov., Ohtaekwangia reichenbachii sp. nov. from diverse environment.</title>
        <authorList>
            <person name="Octaviana S."/>
        </authorList>
    </citation>
    <scope>NUCLEOTIDE SEQUENCE [LARGE SCALE GENOMIC DNA]</scope>
    <source>
        <strain evidence="2 3">PWU37</strain>
    </source>
</reference>
<gene>
    <name evidence="2" type="ORF">KK078_13810</name>
</gene>
<dbReference type="EMBL" id="JAHESC010000018">
    <property type="protein sequence ID" value="MBT1687642.1"/>
    <property type="molecule type" value="Genomic_DNA"/>
</dbReference>
<name>A0AAP2DDZ1_9BACT</name>
<evidence type="ECO:0000256" key="1">
    <source>
        <dbReference type="SAM" id="SignalP"/>
    </source>
</evidence>
<evidence type="ECO:0008006" key="4">
    <source>
        <dbReference type="Google" id="ProtNLM"/>
    </source>
</evidence>
<protein>
    <recommendedName>
        <fullName evidence="4">Outer membrane protein beta-barrel domain-containing protein</fullName>
    </recommendedName>
</protein>
<dbReference type="AlphaFoldDB" id="A0AAP2DDZ1"/>
<evidence type="ECO:0000313" key="3">
    <source>
        <dbReference type="Proteomes" id="UP001319180"/>
    </source>
</evidence>
<dbReference type="Proteomes" id="UP001319180">
    <property type="component" value="Unassembled WGS sequence"/>
</dbReference>
<accession>A0AAP2DDZ1</accession>
<dbReference type="RefSeq" id="WP_254090872.1">
    <property type="nucleotide sequence ID" value="NZ_JAHESC010000018.1"/>
</dbReference>
<evidence type="ECO:0000313" key="2">
    <source>
        <dbReference type="EMBL" id="MBT1687642.1"/>
    </source>
</evidence>
<keyword evidence="1" id="KW-0732">Signal</keyword>
<proteinExistence type="predicted"/>
<comment type="caution">
    <text evidence="2">The sequence shown here is derived from an EMBL/GenBank/DDBJ whole genome shotgun (WGS) entry which is preliminary data.</text>
</comment>